<dbReference type="PANTHER" id="PTHR36439:SF1">
    <property type="entry name" value="DUF1697 DOMAIN-CONTAINING PROTEIN"/>
    <property type="match status" value="1"/>
</dbReference>
<name>A0ABW2K6Y0_9BACI</name>
<gene>
    <name evidence="1" type="ORF">ACFQMN_17045</name>
</gene>
<accession>A0ABW2K6Y0</accession>
<dbReference type="InterPro" id="IPR012545">
    <property type="entry name" value="DUF1697"/>
</dbReference>
<dbReference type="Gene3D" id="3.30.70.1280">
    <property type="entry name" value="SP0830-like domains"/>
    <property type="match status" value="1"/>
</dbReference>
<reference evidence="2" key="1">
    <citation type="journal article" date="2019" name="Int. J. Syst. Evol. Microbiol.">
        <title>The Global Catalogue of Microorganisms (GCM) 10K type strain sequencing project: providing services to taxonomists for standard genome sequencing and annotation.</title>
        <authorList>
            <consortium name="The Broad Institute Genomics Platform"/>
            <consortium name="The Broad Institute Genome Sequencing Center for Infectious Disease"/>
            <person name="Wu L."/>
            <person name="Ma J."/>
        </authorList>
    </citation>
    <scope>NUCLEOTIDE SEQUENCE [LARGE SCALE GENOMIC DNA]</scope>
    <source>
        <strain evidence="2">CCUG 73951</strain>
    </source>
</reference>
<dbReference type="RefSeq" id="WP_289214950.1">
    <property type="nucleotide sequence ID" value="NZ_JAPVRC010000002.1"/>
</dbReference>
<dbReference type="Gene3D" id="3.30.70.1260">
    <property type="entry name" value="bacterial protein sp0830 like"/>
    <property type="match status" value="1"/>
</dbReference>
<comment type="caution">
    <text evidence="1">The sequence shown here is derived from an EMBL/GenBank/DDBJ whole genome shotgun (WGS) entry which is preliminary data.</text>
</comment>
<dbReference type="EMBL" id="JBHTBY010000017">
    <property type="protein sequence ID" value="MFC7322573.1"/>
    <property type="molecule type" value="Genomic_DNA"/>
</dbReference>
<dbReference type="PIRSF" id="PIRSF008502">
    <property type="entry name" value="UCP008502"/>
    <property type="match status" value="1"/>
</dbReference>
<proteinExistence type="predicted"/>
<protein>
    <submittedName>
        <fullName evidence="1">DUF1697 domain-containing protein</fullName>
    </submittedName>
</protein>
<dbReference type="SUPFAM" id="SSF160379">
    <property type="entry name" value="SP0830-like"/>
    <property type="match status" value="1"/>
</dbReference>
<keyword evidence="2" id="KW-1185">Reference proteome</keyword>
<organism evidence="1 2">
    <name type="scientific">Halobacillus campisalis</name>
    <dbReference type="NCBI Taxonomy" id="435909"/>
    <lineage>
        <taxon>Bacteria</taxon>
        <taxon>Bacillati</taxon>
        <taxon>Bacillota</taxon>
        <taxon>Bacilli</taxon>
        <taxon>Bacillales</taxon>
        <taxon>Bacillaceae</taxon>
        <taxon>Halobacillus</taxon>
    </lineage>
</organism>
<sequence>MKYAALLRGINVGGKNKMDMKLLRQTFEKAGMTSVVSYINTGNIIFDDDEHSRTELTHSIEKAIETDFGLEIKVVVRSMEDFQRLMENLPDSWKNDQEMKSDVLFLWDDIDADSILEELDIKEGIDHVIYVSGAVLWSINRKNINKSGMKRLAGSSLYKRMTIRNVNTTRKIYERMQEE</sequence>
<evidence type="ECO:0000313" key="1">
    <source>
        <dbReference type="EMBL" id="MFC7322573.1"/>
    </source>
</evidence>
<evidence type="ECO:0000313" key="2">
    <source>
        <dbReference type="Proteomes" id="UP001596494"/>
    </source>
</evidence>
<dbReference type="Proteomes" id="UP001596494">
    <property type="component" value="Unassembled WGS sequence"/>
</dbReference>
<dbReference type="Pfam" id="PF08002">
    <property type="entry name" value="DUF1697"/>
    <property type="match status" value="1"/>
</dbReference>
<dbReference type="PANTHER" id="PTHR36439">
    <property type="entry name" value="BLL4334 PROTEIN"/>
    <property type="match status" value="1"/>
</dbReference>